<reference evidence="1 2" key="1">
    <citation type="submission" date="2021-06" db="EMBL/GenBank/DDBJ databases">
        <title>Caerostris extrusa draft genome.</title>
        <authorList>
            <person name="Kono N."/>
            <person name="Arakawa K."/>
        </authorList>
    </citation>
    <scope>NUCLEOTIDE SEQUENCE [LARGE SCALE GENOMIC DNA]</scope>
</reference>
<gene>
    <name evidence="1" type="ORF">CEXT_217661</name>
</gene>
<name>A0AAV4S739_CAEEX</name>
<evidence type="ECO:0000313" key="1">
    <source>
        <dbReference type="EMBL" id="GIY28996.1"/>
    </source>
</evidence>
<organism evidence="1 2">
    <name type="scientific">Caerostris extrusa</name>
    <name type="common">Bark spider</name>
    <name type="synonym">Caerostris bankana</name>
    <dbReference type="NCBI Taxonomy" id="172846"/>
    <lineage>
        <taxon>Eukaryota</taxon>
        <taxon>Metazoa</taxon>
        <taxon>Ecdysozoa</taxon>
        <taxon>Arthropoda</taxon>
        <taxon>Chelicerata</taxon>
        <taxon>Arachnida</taxon>
        <taxon>Araneae</taxon>
        <taxon>Araneomorphae</taxon>
        <taxon>Entelegynae</taxon>
        <taxon>Araneoidea</taxon>
        <taxon>Araneidae</taxon>
        <taxon>Caerostris</taxon>
    </lineage>
</organism>
<keyword evidence="2" id="KW-1185">Reference proteome</keyword>
<dbReference type="Proteomes" id="UP001054945">
    <property type="component" value="Unassembled WGS sequence"/>
</dbReference>
<sequence>MERNVLQKAEYLKSQIEQAMRVLGASKMSQVQATGCATLKMRECPPENVFSLPKRCYDASHKDAAFLLPANHIDGEIPHQIIKRAICGHGLLRCNIGCLTKETFSALQTTKNCILQFAEKCAEELNLKHSLYSAQGQKKTFHAQCHDRLNFTVAKCRDSAKCKRYHPINKDPNDFISPSQKHVSNS</sequence>
<comment type="caution">
    <text evidence="1">The sequence shown here is derived from an EMBL/GenBank/DDBJ whole genome shotgun (WGS) entry which is preliminary data.</text>
</comment>
<evidence type="ECO:0000313" key="2">
    <source>
        <dbReference type="Proteomes" id="UP001054945"/>
    </source>
</evidence>
<proteinExistence type="predicted"/>
<protein>
    <recommendedName>
        <fullName evidence="3">C3H1-type domain-containing protein</fullName>
    </recommendedName>
</protein>
<dbReference type="EMBL" id="BPLR01009012">
    <property type="protein sequence ID" value="GIY28996.1"/>
    <property type="molecule type" value="Genomic_DNA"/>
</dbReference>
<dbReference type="AlphaFoldDB" id="A0AAV4S739"/>
<accession>A0AAV4S739</accession>
<evidence type="ECO:0008006" key="3">
    <source>
        <dbReference type="Google" id="ProtNLM"/>
    </source>
</evidence>